<organism evidence="2 3">
    <name type="scientific">Actinomyces ruminis</name>
    <dbReference type="NCBI Taxonomy" id="1937003"/>
    <lineage>
        <taxon>Bacteria</taxon>
        <taxon>Bacillati</taxon>
        <taxon>Actinomycetota</taxon>
        <taxon>Actinomycetes</taxon>
        <taxon>Actinomycetales</taxon>
        <taxon>Actinomycetaceae</taxon>
        <taxon>Actinomyces</taxon>
    </lineage>
</organism>
<sequence>MRVLTLIGAACRLRRPGVVFTPAVRSLEVVLVCVLIWAATRGAVTVIGNAAQAATVAGVGVVVAGTNASALLRDLDPLRRGALRYYGFGPADFLVLYAAAAMPLTVLEAACGMLALGFPEWSDASRFGLLLAAWTAATALVTAAADRIGRADIAPGIPMEPLRIGARPRNRLASLCVVYLCSASRWPLLLAAATGLLSAYALGRFGQSAVVGVFVAGVYLAATVIGVLAEVDDTAAARYARSRYAITDAELRRAKLALVLPLLIVECLAAGAVGVAAGTRTDTVHLLACLVYLALLVVALADVATAYTRRHRMLPAAELGGLLITSVPVLPLVVFPAAAYLLRGSEHA</sequence>
<evidence type="ECO:0000313" key="3">
    <source>
        <dbReference type="Proteomes" id="UP000194577"/>
    </source>
</evidence>
<evidence type="ECO:0000313" key="2">
    <source>
        <dbReference type="EMBL" id="PHP51860.1"/>
    </source>
</evidence>
<reference evidence="2 3" key="1">
    <citation type="submission" date="2017-10" db="EMBL/GenBank/DDBJ databases">
        <title>Draft genome sequence of cellulolytic Actinomyces sp CtC72 isolated from cattle rumen fluid.</title>
        <authorList>
            <person name="Joshi A.J."/>
            <person name="Vasudevan G."/>
            <person name="Lanjekar V.B."/>
            <person name="Hivarkar S."/>
            <person name="Engineer A."/>
            <person name="Pore S.D."/>
            <person name="Dhakephalkar P.K."/>
            <person name="Dagar S."/>
        </authorList>
    </citation>
    <scope>NUCLEOTIDE SEQUENCE [LARGE SCALE GENOMIC DNA]</scope>
    <source>
        <strain evidence="3">CtC72</strain>
    </source>
</reference>
<keyword evidence="3" id="KW-1185">Reference proteome</keyword>
<evidence type="ECO:0008006" key="4">
    <source>
        <dbReference type="Google" id="ProtNLM"/>
    </source>
</evidence>
<keyword evidence="1" id="KW-1133">Transmembrane helix</keyword>
<comment type="caution">
    <text evidence="2">The sequence shown here is derived from an EMBL/GenBank/DDBJ whole genome shotgun (WGS) entry which is preliminary data.</text>
</comment>
<name>A0ABX4M8U4_9ACTO</name>
<feature type="transmembrane region" description="Helical" evidence="1">
    <location>
        <begin position="256"/>
        <end position="278"/>
    </location>
</feature>
<feature type="transmembrane region" description="Helical" evidence="1">
    <location>
        <begin position="93"/>
        <end position="118"/>
    </location>
</feature>
<keyword evidence="1" id="KW-0472">Membrane</keyword>
<feature type="transmembrane region" description="Helical" evidence="1">
    <location>
        <begin position="172"/>
        <end position="197"/>
    </location>
</feature>
<feature type="transmembrane region" description="Helical" evidence="1">
    <location>
        <begin position="209"/>
        <end position="231"/>
    </location>
</feature>
<dbReference type="Proteomes" id="UP000194577">
    <property type="component" value="Unassembled WGS sequence"/>
</dbReference>
<accession>A0ABX4M8U4</accession>
<proteinExistence type="predicted"/>
<dbReference type="EMBL" id="MTPX02000075">
    <property type="protein sequence ID" value="PHP51860.1"/>
    <property type="molecule type" value="Genomic_DNA"/>
</dbReference>
<feature type="transmembrane region" description="Helical" evidence="1">
    <location>
        <begin position="51"/>
        <end position="72"/>
    </location>
</feature>
<feature type="transmembrane region" description="Helical" evidence="1">
    <location>
        <begin position="124"/>
        <end position="145"/>
    </location>
</feature>
<feature type="transmembrane region" description="Helical" evidence="1">
    <location>
        <begin position="284"/>
        <end position="307"/>
    </location>
</feature>
<gene>
    <name evidence="2" type="ORF">BW737_013645</name>
</gene>
<feature type="transmembrane region" description="Helical" evidence="1">
    <location>
        <begin position="319"/>
        <end position="342"/>
    </location>
</feature>
<feature type="transmembrane region" description="Helical" evidence="1">
    <location>
        <begin position="20"/>
        <end position="39"/>
    </location>
</feature>
<keyword evidence="1" id="KW-0812">Transmembrane</keyword>
<protein>
    <recommendedName>
        <fullName evidence="4">ABC-2 type transport system permease protein</fullName>
    </recommendedName>
</protein>
<evidence type="ECO:0000256" key="1">
    <source>
        <dbReference type="SAM" id="Phobius"/>
    </source>
</evidence>
<dbReference type="RefSeq" id="WP_086614417.1">
    <property type="nucleotide sequence ID" value="NZ_MTPX02000075.1"/>
</dbReference>